<dbReference type="AlphaFoldDB" id="A0A5C6YSL8"/>
<organism evidence="1 2">
    <name type="scientific">Aequorivita lipolytica</name>
    <dbReference type="NCBI Taxonomy" id="153267"/>
    <lineage>
        <taxon>Bacteria</taxon>
        <taxon>Pseudomonadati</taxon>
        <taxon>Bacteroidota</taxon>
        <taxon>Flavobacteriia</taxon>
        <taxon>Flavobacteriales</taxon>
        <taxon>Flavobacteriaceae</taxon>
        <taxon>Aequorivita</taxon>
    </lineage>
</organism>
<reference evidence="1 2" key="1">
    <citation type="submission" date="2019-08" db="EMBL/GenBank/DDBJ databases">
        <title>Genome of Aequorivita lipolytica Y10-2 (type strain).</title>
        <authorList>
            <person name="Bowman J.P."/>
        </authorList>
    </citation>
    <scope>NUCLEOTIDE SEQUENCE [LARGE SCALE GENOMIC DNA]</scope>
    <source>
        <strain evidence="1 2">Y10-2</strain>
    </source>
</reference>
<dbReference type="RefSeq" id="WP_111814491.1">
    <property type="nucleotide sequence ID" value="NZ_CBCRZQ010000002.1"/>
</dbReference>
<comment type="caution">
    <text evidence="1">The sequence shown here is derived from an EMBL/GenBank/DDBJ whole genome shotgun (WGS) entry which is preliminary data.</text>
</comment>
<evidence type="ECO:0000313" key="2">
    <source>
        <dbReference type="Proteomes" id="UP000321945"/>
    </source>
</evidence>
<evidence type="ECO:0000313" key="1">
    <source>
        <dbReference type="EMBL" id="TXD69958.1"/>
    </source>
</evidence>
<keyword evidence="2" id="KW-1185">Reference proteome</keyword>
<name>A0A5C6YSL8_9FLAO</name>
<dbReference type="Proteomes" id="UP000321945">
    <property type="component" value="Unassembled WGS sequence"/>
</dbReference>
<accession>A0A5C6YSL8</accession>
<proteinExistence type="predicted"/>
<gene>
    <name evidence="1" type="ORF">ESV24_05870</name>
</gene>
<dbReference type="EMBL" id="VORU01000003">
    <property type="protein sequence ID" value="TXD69958.1"/>
    <property type="molecule type" value="Genomic_DNA"/>
</dbReference>
<protein>
    <submittedName>
        <fullName evidence="1">Uncharacterized protein</fullName>
    </submittedName>
</protein>
<sequence>MTTITIKKGILQKTHFEGFSEFLQYMAKQDGDFSSPDFKDTVITDEILKRAEAIRKEFLEKPEKFKRAIQ</sequence>